<comment type="similarity">
    <text evidence="1">Belongs to the histidine acid phosphatase family.</text>
</comment>
<evidence type="ECO:0000256" key="3">
    <source>
        <dbReference type="SAM" id="Phobius"/>
    </source>
</evidence>
<dbReference type="GeneID" id="96004772"/>
<accession>A0AB34KWU2</accession>
<keyword evidence="6" id="KW-1185">Reference proteome</keyword>
<evidence type="ECO:0000256" key="1">
    <source>
        <dbReference type="ARBA" id="ARBA00005375"/>
    </source>
</evidence>
<dbReference type="Proteomes" id="UP000803884">
    <property type="component" value="Unassembled WGS sequence"/>
</dbReference>
<comment type="caution">
    <text evidence="5">The sequence shown here is derived from an EMBL/GenBank/DDBJ whole genome shotgun (WGS) entry which is preliminary data.</text>
</comment>
<reference evidence="5 6" key="1">
    <citation type="journal article" date="2020" name="Microbiol. Resour. Announc.">
        <title>Draft Genome Sequence of a Cladosporium Species Isolated from the Mesophotic Ascidian Didemnum maculosum.</title>
        <authorList>
            <person name="Gioti A."/>
            <person name="Siaperas R."/>
            <person name="Nikolaivits E."/>
            <person name="Le Goff G."/>
            <person name="Ouazzani J."/>
            <person name="Kotoulas G."/>
            <person name="Topakas E."/>
        </authorList>
    </citation>
    <scope>NUCLEOTIDE SEQUENCE [LARGE SCALE GENOMIC DNA]</scope>
    <source>
        <strain evidence="5 6">TM138-S3</strain>
    </source>
</reference>
<keyword evidence="3" id="KW-0812">Transmembrane</keyword>
<feature type="chain" id="PRO_5044346599" description="Histidine acid phosphatase" evidence="4">
    <location>
        <begin position="21"/>
        <end position="619"/>
    </location>
</feature>
<dbReference type="Gene3D" id="3.40.50.1240">
    <property type="entry name" value="Phosphoglycerate mutase-like"/>
    <property type="match status" value="1"/>
</dbReference>
<dbReference type="SUPFAM" id="SSF53254">
    <property type="entry name" value="Phosphoglycerate mutase-like"/>
    <property type="match status" value="1"/>
</dbReference>
<dbReference type="Pfam" id="PF00328">
    <property type="entry name" value="His_Phos_2"/>
    <property type="match status" value="1"/>
</dbReference>
<dbReference type="AlphaFoldDB" id="A0AB34KWU2"/>
<feature type="transmembrane region" description="Helical" evidence="3">
    <location>
        <begin position="481"/>
        <end position="504"/>
    </location>
</feature>
<feature type="region of interest" description="Disordered" evidence="2">
    <location>
        <begin position="548"/>
        <end position="619"/>
    </location>
</feature>
<evidence type="ECO:0000256" key="2">
    <source>
        <dbReference type="SAM" id="MobiDB-lite"/>
    </source>
</evidence>
<evidence type="ECO:0000313" key="6">
    <source>
        <dbReference type="Proteomes" id="UP000803884"/>
    </source>
</evidence>
<evidence type="ECO:0000256" key="4">
    <source>
        <dbReference type="SAM" id="SignalP"/>
    </source>
</evidence>
<gene>
    <name evidence="5" type="ORF">WHR41_03328</name>
</gene>
<evidence type="ECO:0008006" key="7">
    <source>
        <dbReference type="Google" id="ProtNLM"/>
    </source>
</evidence>
<dbReference type="GO" id="GO:0016791">
    <property type="term" value="F:phosphatase activity"/>
    <property type="evidence" value="ECO:0007669"/>
    <property type="project" value="TreeGrafter"/>
</dbReference>
<dbReference type="InterPro" id="IPR000560">
    <property type="entry name" value="His_Pase_clade-2"/>
</dbReference>
<protein>
    <recommendedName>
        <fullName evidence="7">Histidine acid phosphatase</fullName>
    </recommendedName>
</protein>
<keyword evidence="3" id="KW-1133">Transmembrane helix</keyword>
<dbReference type="PANTHER" id="PTHR11567:SF127">
    <property type="entry name" value="HISTIDINE ACID PHOSPHATASE"/>
    <property type="match status" value="1"/>
</dbReference>
<dbReference type="CDD" id="cd07061">
    <property type="entry name" value="HP_HAP_like"/>
    <property type="match status" value="1"/>
</dbReference>
<name>A0AB34KWU2_9PEZI</name>
<dbReference type="EMBL" id="JAAQHG020000008">
    <property type="protein sequence ID" value="KAL1588006.1"/>
    <property type="molecule type" value="Genomic_DNA"/>
</dbReference>
<dbReference type="PANTHER" id="PTHR11567">
    <property type="entry name" value="ACID PHOSPHATASE-RELATED"/>
    <property type="match status" value="1"/>
</dbReference>
<evidence type="ECO:0000313" key="5">
    <source>
        <dbReference type="EMBL" id="KAL1588006.1"/>
    </source>
</evidence>
<dbReference type="InterPro" id="IPR050645">
    <property type="entry name" value="Histidine_acid_phosphatase"/>
</dbReference>
<feature type="signal peptide" evidence="4">
    <location>
        <begin position="1"/>
        <end position="20"/>
    </location>
</feature>
<sequence>MLALAIAILATVLLTPFANAQLDSYTVLASVVFLRTGDRTPRVLGTVPSTLTSLGAQQAYDAGSFLRDRYVSSTSSRSGMDKAPLRGLSAMSIDPRQFYALALDSQPTIASAQAFIQGFYPPLQLNESTASLLDPTSVLANGTYIESPLSGYQYAQIRTTNELDPEFIYMSGSSECPAFQLSAFQYAASPEYEEIQASSKSLYERVGAEALSDVLSEGSFDYANAYSIYDYLGYQAEHNSTTAAALESISDENNPNNITDLDQLRFLADSQQYALYGNMSAYNNLSTPSNGLPGNTDGSISTIAGNMLIAKIMTQLQLAIDTRGRYFKLSLLAGDFHPLLSFFALTGLSNLNGPKFRSIPEFASTAVFELFTHDASASFPSSTDDLWVRFYFRNGTEEQRDQTPFQSYPLFNHGPSETDMRWQDFQAEAARLSLGSVSEWCEACQASTVFCPAFNASLFRAAAEAADGGDASGAKPISPGVAGVLGAVVALIIAALFFAMAMLLGGVRLHRKKKAAAGGGFQGDAKMPADRDVEVRSNDHKAGATVVGREASVDEGQVGGPVAGGHERVGSWEMKQPGSGGLGAAASQRSRLSFEEDVDEDDRRAMDPFADPVKADERV</sequence>
<dbReference type="InterPro" id="IPR029033">
    <property type="entry name" value="His_PPase_superfam"/>
</dbReference>
<keyword evidence="3" id="KW-0472">Membrane</keyword>
<dbReference type="RefSeq" id="XP_069231111.1">
    <property type="nucleotide sequence ID" value="XM_069371934.1"/>
</dbReference>
<proteinExistence type="inferred from homology"/>
<keyword evidence="4" id="KW-0732">Signal</keyword>
<organism evidence="5 6">
    <name type="scientific">Cladosporium halotolerans</name>
    <dbReference type="NCBI Taxonomy" id="1052096"/>
    <lineage>
        <taxon>Eukaryota</taxon>
        <taxon>Fungi</taxon>
        <taxon>Dikarya</taxon>
        <taxon>Ascomycota</taxon>
        <taxon>Pezizomycotina</taxon>
        <taxon>Dothideomycetes</taxon>
        <taxon>Dothideomycetidae</taxon>
        <taxon>Cladosporiales</taxon>
        <taxon>Cladosporiaceae</taxon>
        <taxon>Cladosporium</taxon>
    </lineage>
</organism>